<keyword evidence="5" id="KW-0175">Coiled coil</keyword>
<evidence type="ECO:0000313" key="8">
    <source>
        <dbReference type="Proteomes" id="UP000596742"/>
    </source>
</evidence>
<dbReference type="Proteomes" id="UP000596742">
    <property type="component" value="Unassembled WGS sequence"/>
</dbReference>
<dbReference type="GO" id="GO:0016020">
    <property type="term" value="C:membrane"/>
    <property type="evidence" value="ECO:0007669"/>
    <property type="project" value="InterPro"/>
</dbReference>
<evidence type="ECO:0000313" key="7">
    <source>
        <dbReference type="EMBL" id="VDI22164.1"/>
    </source>
</evidence>
<dbReference type="OrthoDB" id="6105296at2759"/>
<dbReference type="PANTHER" id="PTHR32341:SF10">
    <property type="entry name" value="INTERFERON-INDUCIBLE GTPASE 5"/>
    <property type="match status" value="1"/>
</dbReference>
<protein>
    <recommendedName>
        <fullName evidence="6">IRG-type G domain-containing protein</fullName>
    </recommendedName>
</protein>
<dbReference type="SUPFAM" id="SSF52540">
    <property type="entry name" value="P-loop containing nucleoside triphosphate hydrolases"/>
    <property type="match status" value="1"/>
</dbReference>
<keyword evidence="3" id="KW-0378">Hydrolase</keyword>
<keyword evidence="4" id="KW-0342">GTP-binding</keyword>
<dbReference type="Gene3D" id="3.40.50.300">
    <property type="entry name" value="P-loop containing nucleotide triphosphate hydrolases"/>
    <property type="match status" value="1"/>
</dbReference>
<dbReference type="PANTHER" id="PTHR32341">
    <property type="entry name" value="INTERFERON-INDUCIBLE GTPASE"/>
    <property type="match status" value="1"/>
</dbReference>
<dbReference type="GO" id="GO:0016787">
    <property type="term" value="F:hydrolase activity"/>
    <property type="evidence" value="ECO:0007669"/>
    <property type="project" value="UniProtKB-KW"/>
</dbReference>
<proteinExistence type="inferred from homology"/>
<sequence length="378" mass="42930">MKKLFCRRIKSNEWKDANIQIGIFGESGSGKSTFLNTFRGLKKGDEGFADQGYKGNTTKKATKYTIKDNPNITFTDYVGCGTIQYERGSKYLKSLEIEKLDFVLLMSNKNFSQDDAWFAKEIRKMEKPLFFVRTKFDDILRSAKEDDGSTDDENIHKEILKVCSENIKDSGIPITSIFIISNYNPSLGDFDKLMAAILETLPQNKRTALLYSIPPLSHQVIKEKKEELIRRANRVSVLSAVAAAIPIPGLDVCVDFSVLYYEIQFYLKEFSLTEDRIDSTCKRLHINYQELMGKLPRVRNFLVTGIKAVAIASIKSELAEKTTEVMAKRFLTILPVFGTIVSSSYGYIACLKMLNKEINKLEKEAHTLLDEVIEALKK</sequence>
<reference evidence="7" key="1">
    <citation type="submission" date="2018-11" db="EMBL/GenBank/DDBJ databases">
        <authorList>
            <person name="Alioto T."/>
            <person name="Alioto T."/>
        </authorList>
    </citation>
    <scope>NUCLEOTIDE SEQUENCE</scope>
</reference>
<dbReference type="PROSITE" id="PS51716">
    <property type="entry name" value="G_IRG"/>
    <property type="match status" value="1"/>
</dbReference>
<dbReference type="AlphaFoldDB" id="A0A8B6DNT8"/>
<keyword evidence="8" id="KW-1185">Reference proteome</keyword>
<evidence type="ECO:0000256" key="1">
    <source>
        <dbReference type="ARBA" id="ARBA00005429"/>
    </source>
</evidence>
<name>A0A8B6DNT8_MYTGA</name>
<feature type="coiled-coil region" evidence="5">
    <location>
        <begin position="351"/>
        <end position="378"/>
    </location>
</feature>
<dbReference type="InterPro" id="IPR030385">
    <property type="entry name" value="G_IRG_dom"/>
</dbReference>
<feature type="domain" description="IRG-type G" evidence="6">
    <location>
        <begin position="17"/>
        <end position="200"/>
    </location>
</feature>
<evidence type="ECO:0000256" key="2">
    <source>
        <dbReference type="ARBA" id="ARBA00022741"/>
    </source>
</evidence>
<gene>
    <name evidence="7" type="ORF">MGAL_10B009589</name>
</gene>
<keyword evidence="2" id="KW-0547">Nucleotide-binding</keyword>
<evidence type="ECO:0000256" key="4">
    <source>
        <dbReference type="ARBA" id="ARBA00023134"/>
    </source>
</evidence>
<comment type="caution">
    <text evidence="7">The sequence shown here is derived from an EMBL/GenBank/DDBJ whole genome shotgun (WGS) entry which is preliminary data.</text>
</comment>
<dbReference type="Pfam" id="PF05049">
    <property type="entry name" value="IIGP"/>
    <property type="match status" value="1"/>
</dbReference>
<evidence type="ECO:0000256" key="5">
    <source>
        <dbReference type="SAM" id="Coils"/>
    </source>
</evidence>
<dbReference type="GO" id="GO:0005525">
    <property type="term" value="F:GTP binding"/>
    <property type="evidence" value="ECO:0007669"/>
    <property type="project" value="UniProtKB-KW"/>
</dbReference>
<organism evidence="7 8">
    <name type="scientific">Mytilus galloprovincialis</name>
    <name type="common">Mediterranean mussel</name>
    <dbReference type="NCBI Taxonomy" id="29158"/>
    <lineage>
        <taxon>Eukaryota</taxon>
        <taxon>Metazoa</taxon>
        <taxon>Spiralia</taxon>
        <taxon>Lophotrochozoa</taxon>
        <taxon>Mollusca</taxon>
        <taxon>Bivalvia</taxon>
        <taxon>Autobranchia</taxon>
        <taxon>Pteriomorphia</taxon>
        <taxon>Mytilida</taxon>
        <taxon>Mytiloidea</taxon>
        <taxon>Mytilidae</taxon>
        <taxon>Mytilinae</taxon>
        <taxon>Mytilus</taxon>
    </lineage>
</organism>
<dbReference type="InterPro" id="IPR027417">
    <property type="entry name" value="P-loop_NTPase"/>
</dbReference>
<dbReference type="InterPro" id="IPR007743">
    <property type="entry name" value="Immunity-related_GTPase-like"/>
</dbReference>
<accession>A0A8B6DNT8</accession>
<evidence type="ECO:0000256" key="3">
    <source>
        <dbReference type="ARBA" id="ARBA00022801"/>
    </source>
</evidence>
<evidence type="ECO:0000259" key="6">
    <source>
        <dbReference type="PROSITE" id="PS51716"/>
    </source>
</evidence>
<dbReference type="EMBL" id="UYJE01003755">
    <property type="protein sequence ID" value="VDI22164.1"/>
    <property type="molecule type" value="Genomic_DNA"/>
</dbReference>
<dbReference type="InterPro" id="IPR051515">
    <property type="entry name" value="IRG"/>
</dbReference>
<comment type="similarity">
    <text evidence="1">Belongs to the TRAFAC class dynamin-like GTPase superfamily. IRG family.</text>
</comment>